<name>A0A161HWT7_ANAPH</name>
<protein>
    <recommendedName>
        <fullName evidence="8">GTP cyclohydrolase 1</fullName>
        <ecNumber evidence="8">3.5.4.16</ecNumber>
    </recommendedName>
    <alternativeName>
        <fullName evidence="8">GTP cyclohydrolase I</fullName>
        <shortName evidence="8">GTP-CH-I</shortName>
    </alternativeName>
</protein>
<comment type="subunit">
    <text evidence="4">Toroid-shaped homodecamer, composed of two pentamers of five dimers.</text>
</comment>
<comment type="similarity">
    <text evidence="3 8">Belongs to the GTP cyclohydrolase I family.</text>
</comment>
<evidence type="ECO:0000256" key="4">
    <source>
        <dbReference type="ARBA" id="ARBA00011857"/>
    </source>
</evidence>
<gene>
    <name evidence="8" type="primary">folE</name>
    <name evidence="10" type="ORF">P029_02915</name>
</gene>
<dbReference type="InterPro" id="IPR043134">
    <property type="entry name" value="GTP-CH-I_N"/>
</dbReference>
<evidence type="ECO:0000256" key="5">
    <source>
        <dbReference type="ARBA" id="ARBA00022563"/>
    </source>
</evidence>
<dbReference type="GO" id="GO:0008270">
    <property type="term" value="F:zinc ion binding"/>
    <property type="evidence" value="ECO:0007669"/>
    <property type="project" value="TreeGrafter"/>
</dbReference>
<dbReference type="Gene3D" id="1.10.286.10">
    <property type="match status" value="1"/>
</dbReference>
<reference evidence="10 11" key="2">
    <citation type="journal article" date="2014" name="Pathogens">
        <title>Comparative Genomics Identifies a Potential Marker of Human-Virulent Anaplasma phagocytophilum.</title>
        <authorList>
            <person name="Al-Khedery B."/>
            <person name="Barbet A.F."/>
        </authorList>
    </citation>
    <scope>NUCLEOTIDE SEQUENCE [LARGE SCALE GENOMIC DNA]</scope>
    <source>
        <strain evidence="10 11">Norway variant2</strain>
    </source>
</reference>
<dbReference type="GO" id="GO:0005525">
    <property type="term" value="F:GTP binding"/>
    <property type="evidence" value="ECO:0007669"/>
    <property type="project" value="UniProtKB-KW"/>
</dbReference>
<dbReference type="EC" id="3.5.4.16" evidence="8"/>
<dbReference type="InterPro" id="IPR001474">
    <property type="entry name" value="GTP_CycHdrlase_I"/>
</dbReference>
<evidence type="ECO:0000256" key="7">
    <source>
        <dbReference type="ARBA" id="ARBA00023134"/>
    </source>
</evidence>
<dbReference type="InterPro" id="IPR018234">
    <property type="entry name" value="GTP_CycHdrlase_I_CS"/>
</dbReference>
<dbReference type="UniPathway" id="UPA00848">
    <property type="reaction ID" value="UER00151"/>
</dbReference>
<dbReference type="GO" id="GO:0003934">
    <property type="term" value="F:GTP cyclohydrolase I activity"/>
    <property type="evidence" value="ECO:0007669"/>
    <property type="project" value="UniProtKB-UniRule"/>
</dbReference>
<keyword evidence="6 8" id="KW-0378">Hydrolase</keyword>
<dbReference type="FunFam" id="3.30.1130.10:FF:000001">
    <property type="entry name" value="GTP cyclohydrolase 1"/>
    <property type="match status" value="1"/>
</dbReference>
<dbReference type="PANTHER" id="PTHR11109:SF7">
    <property type="entry name" value="GTP CYCLOHYDROLASE 1"/>
    <property type="match status" value="1"/>
</dbReference>
<keyword evidence="5 8" id="KW-0554">One-carbon metabolism</keyword>
<dbReference type="InterPro" id="IPR020602">
    <property type="entry name" value="GTP_CycHdrlase_I_dom"/>
</dbReference>
<dbReference type="GO" id="GO:0006729">
    <property type="term" value="P:tetrahydrobiopterin biosynthetic process"/>
    <property type="evidence" value="ECO:0007669"/>
    <property type="project" value="TreeGrafter"/>
</dbReference>
<dbReference type="NCBIfam" id="NF006825">
    <property type="entry name" value="PRK09347.1-2"/>
    <property type="match status" value="1"/>
</dbReference>
<reference evidence="10 11" key="1">
    <citation type="journal article" date="2013" name="Pathogens">
        <title>An Emerging Tick-Borne Disease of Humans Is Caused by a Subset of Strains with Conserved Genome Structure.</title>
        <authorList>
            <person name="Barbet A.F."/>
            <person name="Al-Khedery B."/>
            <person name="Stuen S."/>
            <person name="Granquist E.G."/>
            <person name="Felsheim R.F."/>
            <person name="Munderloh U.G."/>
        </authorList>
    </citation>
    <scope>NUCLEOTIDE SEQUENCE [LARGE SCALE GENOMIC DNA]</scope>
    <source>
        <strain evidence="10 11">Norway variant2</strain>
    </source>
</reference>
<dbReference type="HAMAP" id="MF_00223">
    <property type="entry name" value="FolE"/>
    <property type="match status" value="1"/>
</dbReference>
<evidence type="ECO:0000259" key="9">
    <source>
        <dbReference type="Pfam" id="PF01227"/>
    </source>
</evidence>
<evidence type="ECO:0000256" key="2">
    <source>
        <dbReference type="ARBA" id="ARBA00005080"/>
    </source>
</evidence>
<proteinExistence type="inferred from homology"/>
<evidence type="ECO:0000256" key="8">
    <source>
        <dbReference type="HAMAP-Rule" id="MF_00223"/>
    </source>
</evidence>
<dbReference type="InterPro" id="IPR043133">
    <property type="entry name" value="GTP-CH-I_C/QueF"/>
</dbReference>
<comment type="catalytic activity">
    <reaction evidence="1 8">
        <text>GTP + H2O = 7,8-dihydroneopterin 3'-triphosphate + formate + H(+)</text>
        <dbReference type="Rhea" id="RHEA:17473"/>
        <dbReference type="ChEBI" id="CHEBI:15377"/>
        <dbReference type="ChEBI" id="CHEBI:15378"/>
        <dbReference type="ChEBI" id="CHEBI:15740"/>
        <dbReference type="ChEBI" id="CHEBI:37565"/>
        <dbReference type="ChEBI" id="CHEBI:58462"/>
        <dbReference type="EC" id="3.5.4.16"/>
    </reaction>
</comment>
<dbReference type="PROSITE" id="PS00860">
    <property type="entry name" value="GTP_CYCLOHYDROL_1_2"/>
    <property type="match status" value="1"/>
</dbReference>
<dbReference type="NCBIfam" id="NF006826">
    <property type="entry name" value="PRK09347.1-3"/>
    <property type="match status" value="1"/>
</dbReference>
<dbReference type="AlphaFoldDB" id="A0A161HWT7"/>
<dbReference type="SUPFAM" id="SSF55620">
    <property type="entry name" value="Tetrahydrobiopterin biosynthesis enzymes-like"/>
    <property type="match status" value="1"/>
</dbReference>
<evidence type="ECO:0000256" key="6">
    <source>
        <dbReference type="ARBA" id="ARBA00022801"/>
    </source>
</evidence>
<dbReference type="GO" id="GO:0005737">
    <property type="term" value="C:cytoplasm"/>
    <property type="evidence" value="ECO:0007669"/>
    <property type="project" value="TreeGrafter"/>
</dbReference>
<dbReference type="GO" id="GO:0046654">
    <property type="term" value="P:tetrahydrofolate biosynthetic process"/>
    <property type="evidence" value="ECO:0007669"/>
    <property type="project" value="UniProtKB-UniRule"/>
</dbReference>
<dbReference type="Gene3D" id="3.30.1130.10">
    <property type="match status" value="1"/>
</dbReference>
<dbReference type="Proteomes" id="UP000053801">
    <property type="component" value="Chromosome"/>
</dbReference>
<dbReference type="Pfam" id="PF01227">
    <property type="entry name" value="GTP_cyclohydroI"/>
    <property type="match status" value="1"/>
</dbReference>
<comment type="subunit">
    <text evidence="8">Homopolymer.</text>
</comment>
<evidence type="ECO:0000256" key="3">
    <source>
        <dbReference type="ARBA" id="ARBA00008085"/>
    </source>
</evidence>
<organism evidence="10 11">
    <name type="scientific">Anaplasma phagocytophilum str. Norway variant2</name>
    <dbReference type="NCBI Taxonomy" id="1392507"/>
    <lineage>
        <taxon>Bacteria</taxon>
        <taxon>Pseudomonadati</taxon>
        <taxon>Pseudomonadota</taxon>
        <taxon>Alphaproteobacteria</taxon>
        <taxon>Rickettsiales</taxon>
        <taxon>Anaplasmataceae</taxon>
        <taxon>Anaplasma</taxon>
        <taxon>phagocytophilum group</taxon>
    </lineage>
</organism>
<dbReference type="GO" id="GO:0006730">
    <property type="term" value="P:one-carbon metabolic process"/>
    <property type="evidence" value="ECO:0007669"/>
    <property type="project" value="UniProtKB-UniRule"/>
</dbReference>
<evidence type="ECO:0000256" key="1">
    <source>
        <dbReference type="ARBA" id="ARBA00001052"/>
    </source>
</evidence>
<keyword evidence="7 8" id="KW-0342">GTP-binding</keyword>
<comment type="caution">
    <text evidence="8">Lacks conserved residue(s) required for the propagation of feature annotation.</text>
</comment>
<feature type="domain" description="GTP cyclohydrolase I" evidence="9">
    <location>
        <begin position="27"/>
        <end position="206"/>
    </location>
</feature>
<dbReference type="EMBL" id="CP015376">
    <property type="protein sequence ID" value="ANC34310.1"/>
    <property type="molecule type" value="Genomic_DNA"/>
</dbReference>
<evidence type="ECO:0000313" key="11">
    <source>
        <dbReference type="Proteomes" id="UP000053801"/>
    </source>
</evidence>
<accession>A0A161HWT7</accession>
<sequence>MDAKLWDRYMAEVTQCGRVCPTIEEAEEAVRVIIRWMGDDPNREGLLKTPRRVLDYYKKSCSGYDPELLSHYSILPYDGSSSEMVLVKNIGFSSNCEHQLSPICGVAHIAYMPKEKILGIGSIAHIVGCFAKRLQLQERLTNQVAEYLEKILEPHGIAVLLEAEHWCVECSNRDAASRDERLNVQTSQMLGVFEERCDLRNEFFLRIKMYK</sequence>
<comment type="pathway">
    <text evidence="2 8">Cofactor biosynthesis; 7,8-dihydroneopterin triphosphate biosynthesis; 7,8-dihydroneopterin triphosphate from GTP: step 1/1.</text>
</comment>
<evidence type="ECO:0000313" key="10">
    <source>
        <dbReference type="EMBL" id="ANC34310.1"/>
    </source>
</evidence>
<keyword evidence="8" id="KW-0547">Nucleotide-binding</keyword>
<dbReference type="PANTHER" id="PTHR11109">
    <property type="entry name" value="GTP CYCLOHYDROLASE I"/>
    <property type="match status" value="1"/>
</dbReference>